<dbReference type="GO" id="GO:0005634">
    <property type="term" value="C:nucleus"/>
    <property type="evidence" value="ECO:0007669"/>
    <property type="project" value="TreeGrafter"/>
</dbReference>
<dbReference type="InterPro" id="IPR050910">
    <property type="entry name" value="JMJD6_ArgDemeth/LysHydrox"/>
</dbReference>
<keyword evidence="3" id="KW-0560">Oxidoreductase</keyword>
<dbReference type="Proteomes" id="UP001054837">
    <property type="component" value="Unassembled WGS sequence"/>
</dbReference>
<keyword evidence="2" id="KW-0479">Metal-binding</keyword>
<dbReference type="PROSITE" id="PS51184">
    <property type="entry name" value="JMJC"/>
    <property type="match status" value="1"/>
</dbReference>
<comment type="similarity">
    <text evidence="5">Belongs to the JMJD6 family.</text>
</comment>
<evidence type="ECO:0000256" key="6">
    <source>
        <dbReference type="ARBA" id="ARBA00047762"/>
    </source>
</evidence>
<evidence type="ECO:0000256" key="4">
    <source>
        <dbReference type="ARBA" id="ARBA00023004"/>
    </source>
</evidence>
<dbReference type="PANTHER" id="PTHR12480:SF6">
    <property type="entry name" value="2-OXOGLUTARATE AND IRON-DEPENDENT OXYGENASE JMJD4"/>
    <property type="match status" value="1"/>
</dbReference>
<evidence type="ECO:0000256" key="9">
    <source>
        <dbReference type="ARBA" id="ARBA00080747"/>
    </source>
</evidence>
<comment type="cofactor">
    <cofactor evidence="1">
        <name>Fe(2+)</name>
        <dbReference type="ChEBI" id="CHEBI:29033"/>
    </cofactor>
</comment>
<evidence type="ECO:0000256" key="7">
    <source>
        <dbReference type="ARBA" id="ARBA00067203"/>
    </source>
</evidence>
<keyword evidence="4" id="KW-0408">Iron</keyword>
<keyword evidence="13" id="KW-1185">Reference proteome</keyword>
<dbReference type="InterPro" id="IPR003347">
    <property type="entry name" value="JmjC_dom"/>
</dbReference>
<comment type="caution">
    <text evidence="12">The sequence shown here is derived from an EMBL/GenBank/DDBJ whole genome shotgun (WGS) entry which is preliminary data.</text>
</comment>
<dbReference type="GO" id="GO:0140096">
    <property type="term" value="F:catalytic activity, acting on a protein"/>
    <property type="evidence" value="ECO:0007669"/>
    <property type="project" value="UniProtKB-ARBA"/>
</dbReference>
<dbReference type="AlphaFoldDB" id="A0AAV4PTU8"/>
<evidence type="ECO:0000259" key="11">
    <source>
        <dbReference type="PROSITE" id="PS51184"/>
    </source>
</evidence>
<evidence type="ECO:0000256" key="1">
    <source>
        <dbReference type="ARBA" id="ARBA00001954"/>
    </source>
</evidence>
<reference evidence="12 13" key="1">
    <citation type="submission" date="2021-06" db="EMBL/GenBank/DDBJ databases">
        <title>Caerostris darwini draft genome.</title>
        <authorList>
            <person name="Kono N."/>
            <person name="Arakawa K."/>
        </authorList>
    </citation>
    <scope>NUCLEOTIDE SEQUENCE [LARGE SCALE GENOMIC DNA]</scope>
</reference>
<comment type="catalytic activity">
    <reaction evidence="6">
        <text>L-lysyl-[protein] + 2-oxoglutarate + O2 = 4-hydroxy-L-lysyl-[protein] + succinate + CO2</text>
        <dbReference type="Rhea" id="RHEA:57156"/>
        <dbReference type="Rhea" id="RHEA-COMP:9752"/>
        <dbReference type="Rhea" id="RHEA-COMP:15084"/>
        <dbReference type="ChEBI" id="CHEBI:15379"/>
        <dbReference type="ChEBI" id="CHEBI:16526"/>
        <dbReference type="ChEBI" id="CHEBI:16810"/>
        <dbReference type="ChEBI" id="CHEBI:29969"/>
        <dbReference type="ChEBI" id="CHEBI:30031"/>
        <dbReference type="ChEBI" id="CHEBI:141495"/>
    </reaction>
</comment>
<gene>
    <name evidence="12" type="primary">JMJD4</name>
    <name evidence="12" type="ORF">CDAR_115581</name>
</gene>
<dbReference type="SUPFAM" id="SSF51197">
    <property type="entry name" value="Clavaminate synthase-like"/>
    <property type="match status" value="1"/>
</dbReference>
<evidence type="ECO:0000313" key="12">
    <source>
        <dbReference type="EMBL" id="GIY00346.1"/>
    </source>
</evidence>
<dbReference type="GO" id="GO:0045905">
    <property type="term" value="P:positive regulation of translational termination"/>
    <property type="evidence" value="ECO:0007669"/>
    <property type="project" value="TreeGrafter"/>
</dbReference>
<dbReference type="GO" id="GO:0005737">
    <property type="term" value="C:cytoplasm"/>
    <property type="evidence" value="ECO:0007669"/>
    <property type="project" value="TreeGrafter"/>
</dbReference>
<dbReference type="GO" id="GO:0043565">
    <property type="term" value="F:sequence-specific DNA binding"/>
    <property type="evidence" value="ECO:0007669"/>
    <property type="project" value="TreeGrafter"/>
</dbReference>
<dbReference type="Pfam" id="PF02373">
    <property type="entry name" value="JmjC"/>
    <property type="match status" value="1"/>
</dbReference>
<dbReference type="Gene3D" id="2.60.120.650">
    <property type="entry name" value="Cupin"/>
    <property type="match status" value="1"/>
</dbReference>
<proteinExistence type="inferred from homology"/>
<dbReference type="FunFam" id="2.60.120.650:FF:000030">
    <property type="entry name" value="JmjC domain-containing protein 4"/>
    <property type="match status" value="1"/>
</dbReference>
<dbReference type="GO" id="GO:0046872">
    <property type="term" value="F:metal ion binding"/>
    <property type="evidence" value="ECO:0007669"/>
    <property type="project" value="UniProtKB-KW"/>
</dbReference>
<sequence>MIKYNIKHTKGKPYWYDPDTVNGLPNVNASDIEKVAHISNISYECFFTNYMKANKPCILSSSFTENWKSRSEWITSDGKPNFIFLEKEFGSSVVPVSDCNNKEYNSQHKEDMVFRDYLNYWRTLNCTTPQSQCLYLKDWHFQRHYPNYEAYTIPEYFSSDWLNEFCGTEKDDYKFVYMGPKNTWTPLHADVYGSYSWSTNIGGRKRWVLFPPGEEEFLKDKQKNLPYFLTDDDLIKCNVSFFDIIQEAGEIIFVPSGWYHQVWNIEDTISINHNWFNSCNIHYIWHCLHKSALDVEKELSDCKSADDWENMCQDVLKELHGLDYENFLQILKFIFEIRSKDFQAYAVNWLQLHDIMAIESVCSKIISSELPEKVTLKAKILKQNVIQLLSKTEEKYHLS</sequence>
<organism evidence="12 13">
    <name type="scientific">Caerostris darwini</name>
    <dbReference type="NCBI Taxonomy" id="1538125"/>
    <lineage>
        <taxon>Eukaryota</taxon>
        <taxon>Metazoa</taxon>
        <taxon>Ecdysozoa</taxon>
        <taxon>Arthropoda</taxon>
        <taxon>Chelicerata</taxon>
        <taxon>Arachnida</taxon>
        <taxon>Araneae</taxon>
        <taxon>Araneomorphae</taxon>
        <taxon>Entelegynae</taxon>
        <taxon>Araneoidea</taxon>
        <taxon>Araneidae</taxon>
        <taxon>Caerostris</taxon>
    </lineage>
</organism>
<evidence type="ECO:0000313" key="13">
    <source>
        <dbReference type="Proteomes" id="UP001054837"/>
    </source>
</evidence>
<evidence type="ECO:0000256" key="2">
    <source>
        <dbReference type="ARBA" id="ARBA00022723"/>
    </source>
</evidence>
<feature type="domain" description="JmjC" evidence="11">
    <location>
        <begin position="142"/>
        <end position="292"/>
    </location>
</feature>
<evidence type="ECO:0000256" key="8">
    <source>
        <dbReference type="ARBA" id="ARBA00078704"/>
    </source>
</evidence>
<name>A0AAV4PTU8_9ARAC</name>
<accession>A0AAV4PTU8</accession>
<dbReference type="SMART" id="SM00558">
    <property type="entry name" value="JmjC"/>
    <property type="match status" value="1"/>
</dbReference>
<dbReference type="EMBL" id="BPLQ01003416">
    <property type="protein sequence ID" value="GIY00346.1"/>
    <property type="molecule type" value="Genomic_DNA"/>
</dbReference>
<dbReference type="PANTHER" id="PTHR12480">
    <property type="entry name" value="ARGININE DEMETHYLASE AND LYSYL-HYDROXYLASE JMJD"/>
    <property type="match status" value="1"/>
</dbReference>
<protein>
    <recommendedName>
        <fullName evidence="7">2-oxoglutarate and iron-dependent oxygenase JMJD4</fullName>
    </recommendedName>
    <alternativeName>
        <fullName evidence="8">JmjC domain-containing protein 4</fullName>
    </alternativeName>
    <alternativeName>
        <fullName evidence="10">Jumonji domain-containing protein 4</fullName>
    </alternativeName>
    <alternativeName>
        <fullName evidence="9">Lysyl-hydroxylase JMJD4</fullName>
    </alternativeName>
</protein>
<evidence type="ECO:0000256" key="10">
    <source>
        <dbReference type="ARBA" id="ARBA00082904"/>
    </source>
</evidence>
<evidence type="ECO:0000256" key="5">
    <source>
        <dbReference type="ARBA" id="ARBA00038068"/>
    </source>
</evidence>
<dbReference type="GO" id="GO:0016706">
    <property type="term" value="F:2-oxoglutarate-dependent dioxygenase activity"/>
    <property type="evidence" value="ECO:0007669"/>
    <property type="project" value="TreeGrafter"/>
</dbReference>
<evidence type="ECO:0000256" key="3">
    <source>
        <dbReference type="ARBA" id="ARBA00023002"/>
    </source>
</evidence>